<proteinExistence type="predicted"/>
<accession>A0A0E9Y009</accession>
<dbReference type="EMBL" id="GBXM01000556">
    <property type="protein sequence ID" value="JAI08022.1"/>
    <property type="molecule type" value="Transcribed_RNA"/>
</dbReference>
<reference evidence="1" key="2">
    <citation type="journal article" date="2015" name="Fish Shellfish Immunol.">
        <title>Early steps in the European eel (Anguilla anguilla)-Vibrio vulnificus interaction in the gills: Role of the RtxA13 toxin.</title>
        <authorList>
            <person name="Callol A."/>
            <person name="Pajuelo D."/>
            <person name="Ebbesson L."/>
            <person name="Teles M."/>
            <person name="MacKenzie S."/>
            <person name="Amaro C."/>
        </authorList>
    </citation>
    <scope>NUCLEOTIDE SEQUENCE</scope>
</reference>
<protein>
    <submittedName>
        <fullName evidence="1">Uncharacterized protein</fullName>
    </submittedName>
</protein>
<sequence>MIRIWLDLSHTGHLSVPLRQTEVFILCWGPV</sequence>
<dbReference type="AlphaFoldDB" id="A0A0E9Y009"/>
<evidence type="ECO:0000313" key="1">
    <source>
        <dbReference type="EMBL" id="JAI08022.1"/>
    </source>
</evidence>
<name>A0A0E9Y009_ANGAN</name>
<organism evidence="1">
    <name type="scientific">Anguilla anguilla</name>
    <name type="common">European freshwater eel</name>
    <name type="synonym">Muraena anguilla</name>
    <dbReference type="NCBI Taxonomy" id="7936"/>
    <lineage>
        <taxon>Eukaryota</taxon>
        <taxon>Metazoa</taxon>
        <taxon>Chordata</taxon>
        <taxon>Craniata</taxon>
        <taxon>Vertebrata</taxon>
        <taxon>Euteleostomi</taxon>
        <taxon>Actinopterygii</taxon>
        <taxon>Neopterygii</taxon>
        <taxon>Teleostei</taxon>
        <taxon>Anguilliformes</taxon>
        <taxon>Anguillidae</taxon>
        <taxon>Anguilla</taxon>
    </lineage>
</organism>
<reference evidence="1" key="1">
    <citation type="submission" date="2014-11" db="EMBL/GenBank/DDBJ databases">
        <authorList>
            <person name="Amaro Gonzalez C."/>
        </authorList>
    </citation>
    <scope>NUCLEOTIDE SEQUENCE</scope>
</reference>